<keyword evidence="2" id="KW-1185">Reference proteome</keyword>
<evidence type="ECO:0000313" key="2">
    <source>
        <dbReference type="Proteomes" id="UP000827986"/>
    </source>
</evidence>
<reference evidence="1" key="1">
    <citation type="submission" date="2021-09" db="EMBL/GenBank/DDBJ databases">
        <title>The genome of Mauremys mutica provides insights into the evolution of semi-aquatic lifestyle.</title>
        <authorList>
            <person name="Gong S."/>
            <person name="Gao Y."/>
        </authorList>
    </citation>
    <scope>NUCLEOTIDE SEQUENCE</scope>
    <source>
        <strain evidence="1">MM-2020</strain>
        <tissue evidence="1">Muscle</tissue>
    </source>
</reference>
<name>A0A9D4AVY2_9SAUR</name>
<organism evidence="1 2">
    <name type="scientific">Mauremys mutica</name>
    <name type="common">yellowpond turtle</name>
    <dbReference type="NCBI Taxonomy" id="74926"/>
    <lineage>
        <taxon>Eukaryota</taxon>
        <taxon>Metazoa</taxon>
        <taxon>Chordata</taxon>
        <taxon>Craniata</taxon>
        <taxon>Vertebrata</taxon>
        <taxon>Euteleostomi</taxon>
        <taxon>Archelosauria</taxon>
        <taxon>Testudinata</taxon>
        <taxon>Testudines</taxon>
        <taxon>Cryptodira</taxon>
        <taxon>Durocryptodira</taxon>
        <taxon>Testudinoidea</taxon>
        <taxon>Geoemydidae</taxon>
        <taxon>Geoemydinae</taxon>
        <taxon>Mauremys</taxon>
    </lineage>
</organism>
<dbReference type="Proteomes" id="UP000827986">
    <property type="component" value="Unassembled WGS sequence"/>
</dbReference>
<comment type="caution">
    <text evidence="1">The sequence shown here is derived from an EMBL/GenBank/DDBJ whole genome shotgun (WGS) entry which is preliminary data.</text>
</comment>
<dbReference type="EMBL" id="JAHDVG010000483">
    <property type="protein sequence ID" value="KAH1170565.1"/>
    <property type="molecule type" value="Genomic_DNA"/>
</dbReference>
<evidence type="ECO:0000313" key="1">
    <source>
        <dbReference type="EMBL" id="KAH1170565.1"/>
    </source>
</evidence>
<dbReference type="AlphaFoldDB" id="A0A9D4AVY2"/>
<protein>
    <submittedName>
        <fullName evidence="1">Uncharacterized protein</fullName>
    </submittedName>
</protein>
<accession>A0A9D4AVY2</accession>
<gene>
    <name evidence="1" type="ORF">KIL84_006183</name>
</gene>
<proteinExistence type="predicted"/>
<sequence length="107" mass="12275">MSRGSRCRLQLGSKGRSSGRVTRTQWRFVRSCTEEAPDSTGQFILVPQKPGTMLHVFECHLLAIYLFTMYRYTATELSCNKAQRHLLLTDVLYRDLHPRGSLGKGRE</sequence>